<name>A0A0L6UNE3_9BASI</name>
<comment type="caution">
    <text evidence="3">The sequence shown here is derived from an EMBL/GenBank/DDBJ whole genome shotgun (WGS) entry which is preliminary data.</text>
</comment>
<feature type="transmembrane region" description="Helical" evidence="2">
    <location>
        <begin position="289"/>
        <end position="307"/>
    </location>
</feature>
<proteinExistence type="predicted"/>
<reference evidence="3 4" key="1">
    <citation type="submission" date="2015-08" db="EMBL/GenBank/DDBJ databases">
        <title>Next Generation Sequencing and Analysis of the Genome of Puccinia sorghi L Schw, the Causal Agent of Maize Common Rust.</title>
        <authorList>
            <person name="Rochi L."/>
            <person name="Burguener G."/>
            <person name="Darino M."/>
            <person name="Turjanski A."/>
            <person name="Kreff E."/>
            <person name="Dieguez M.J."/>
            <person name="Sacco F."/>
        </authorList>
    </citation>
    <scope>NUCLEOTIDE SEQUENCE [LARGE SCALE GENOMIC DNA]</scope>
    <source>
        <strain evidence="3 4">RO10H11247</strain>
    </source>
</reference>
<organism evidence="3 4">
    <name type="scientific">Puccinia sorghi</name>
    <dbReference type="NCBI Taxonomy" id="27349"/>
    <lineage>
        <taxon>Eukaryota</taxon>
        <taxon>Fungi</taxon>
        <taxon>Dikarya</taxon>
        <taxon>Basidiomycota</taxon>
        <taxon>Pucciniomycotina</taxon>
        <taxon>Pucciniomycetes</taxon>
        <taxon>Pucciniales</taxon>
        <taxon>Pucciniaceae</taxon>
        <taxon>Puccinia</taxon>
    </lineage>
</organism>
<dbReference type="EMBL" id="LAVV01009755">
    <property type="protein sequence ID" value="KNZ50049.1"/>
    <property type="molecule type" value="Genomic_DNA"/>
</dbReference>
<protein>
    <submittedName>
        <fullName evidence="3">Uncharacterized protein</fullName>
    </submittedName>
</protein>
<evidence type="ECO:0000256" key="2">
    <source>
        <dbReference type="SAM" id="Phobius"/>
    </source>
</evidence>
<feature type="compositionally biased region" description="Basic residues" evidence="1">
    <location>
        <begin position="216"/>
        <end position="228"/>
    </location>
</feature>
<dbReference type="Proteomes" id="UP000037035">
    <property type="component" value="Unassembled WGS sequence"/>
</dbReference>
<keyword evidence="4" id="KW-1185">Reference proteome</keyword>
<evidence type="ECO:0000313" key="4">
    <source>
        <dbReference type="Proteomes" id="UP000037035"/>
    </source>
</evidence>
<feature type="region of interest" description="Disordered" evidence="1">
    <location>
        <begin position="184"/>
        <end position="251"/>
    </location>
</feature>
<evidence type="ECO:0000256" key="1">
    <source>
        <dbReference type="SAM" id="MobiDB-lite"/>
    </source>
</evidence>
<keyword evidence="2" id="KW-1133">Transmembrane helix</keyword>
<feature type="transmembrane region" description="Helical" evidence="2">
    <location>
        <begin position="267"/>
        <end position="283"/>
    </location>
</feature>
<accession>A0A0L6UNE3</accession>
<dbReference type="VEuPathDB" id="FungiDB:VP01_4628g2"/>
<sequence>MKYNRGIPGGEFGMKNEIRLGRNDSVFVATSRLGFSTCANSDSHYPAPHVTSVMINGARIRGVSGEEEEQMGDATSLARTLSIQGIPPAQRRYTFHYPLVPASKKNKGLPQLLIVSLLPPDLNPFPQNHSFNYSCFSCASLARLGERLLFLEFFIYFSSRKHQKPNLITRTYILARRVRQAGDSDAECDASHQRGERGTAAADATSEHHSRGSICPRRRASGPQRRGHPAPLASLRSTETRPNPAHRPLRSPASAPSFQLIMNTLRLLRFLSIISVVSVLFLQHSDFSLSTPILSGLLVALVLVFLCGVTRTHGFPKKVCSLPSSLSSCVVILTHVVVPKRNPLRLVFYRL</sequence>
<dbReference type="AlphaFoldDB" id="A0A0L6UNE3"/>
<keyword evidence="2" id="KW-0812">Transmembrane</keyword>
<keyword evidence="2" id="KW-0472">Membrane</keyword>
<evidence type="ECO:0000313" key="3">
    <source>
        <dbReference type="EMBL" id="KNZ50049.1"/>
    </source>
</evidence>
<gene>
    <name evidence="3" type="ORF">VP01_4628g2</name>
</gene>